<name>A0A4U0WX42_9PEZI</name>
<organism evidence="4 5">
    <name type="scientific">Cryomyces minteri</name>
    <dbReference type="NCBI Taxonomy" id="331657"/>
    <lineage>
        <taxon>Eukaryota</taxon>
        <taxon>Fungi</taxon>
        <taxon>Dikarya</taxon>
        <taxon>Ascomycota</taxon>
        <taxon>Pezizomycotina</taxon>
        <taxon>Dothideomycetes</taxon>
        <taxon>Dothideomycetes incertae sedis</taxon>
        <taxon>Cryomyces</taxon>
    </lineage>
</organism>
<dbReference type="InterPro" id="IPR036291">
    <property type="entry name" value="NAD(P)-bd_dom_sf"/>
</dbReference>
<dbReference type="AlphaFoldDB" id="A0A4U0WX42"/>
<sequence length="310" mass="34133">MTPWFSGKSFQPEKDIPDLSGKVVLVTGGNAGLGKESILQLAKHEPKQIFLAARSQAKAESAVADIKKTVPNAAITILPLDLSSFDSVKKAVDIFKSRSDRLDLLINNAGIMATPYSTTTEGYEIQFGTNHIGHTLFTKLLTPTLLETAKQPGADVRVIQLSSDGHNLAPSGGIIFDQSALEKKLTWTRYGQSKLANILFAREFAKRYPSITAVSLHPGVIMTDLYGPSQQSNVLLKWGFWAVGGIFMSDVPEGAKNQLWAATAPKEDVRKGYYYRPVARLSKGSAYAQDEKLAEKLWEWTEEEFKKHGF</sequence>
<comment type="similarity">
    <text evidence="1">Belongs to the short-chain dehydrogenases/reductases (SDR) family.</text>
</comment>
<comment type="caution">
    <text evidence="4">The sequence shown here is derived from an EMBL/GenBank/DDBJ whole genome shotgun (WGS) entry which is preliminary data.</text>
</comment>
<dbReference type="PANTHER" id="PTHR24320:SF282">
    <property type="entry name" value="WW DOMAIN-CONTAINING OXIDOREDUCTASE"/>
    <property type="match status" value="1"/>
</dbReference>
<evidence type="ECO:0000313" key="5">
    <source>
        <dbReference type="Proteomes" id="UP000308768"/>
    </source>
</evidence>
<dbReference type="Proteomes" id="UP000308768">
    <property type="component" value="Unassembled WGS sequence"/>
</dbReference>
<dbReference type="InterPro" id="IPR002347">
    <property type="entry name" value="SDR_fam"/>
</dbReference>
<dbReference type="CDD" id="cd05327">
    <property type="entry name" value="retinol-DH_like_SDR_c_like"/>
    <property type="match status" value="1"/>
</dbReference>
<dbReference type="OrthoDB" id="191139at2759"/>
<keyword evidence="5" id="KW-1185">Reference proteome</keyword>
<dbReference type="EMBL" id="NAJN01000827">
    <property type="protein sequence ID" value="TKA68332.1"/>
    <property type="molecule type" value="Genomic_DNA"/>
</dbReference>
<dbReference type="PRINTS" id="PR00081">
    <property type="entry name" value="GDHRDH"/>
</dbReference>
<proteinExistence type="inferred from homology"/>
<dbReference type="PANTHER" id="PTHR24320">
    <property type="entry name" value="RETINOL DEHYDROGENASE"/>
    <property type="match status" value="1"/>
</dbReference>
<keyword evidence="2" id="KW-0521">NADP</keyword>
<dbReference type="SUPFAM" id="SSF51735">
    <property type="entry name" value="NAD(P)-binding Rossmann-fold domains"/>
    <property type="match status" value="1"/>
</dbReference>
<keyword evidence="3" id="KW-0560">Oxidoreductase</keyword>
<dbReference type="Pfam" id="PF00106">
    <property type="entry name" value="adh_short"/>
    <property type="match status" value="1"/>
</dbReference>
<evidence type="ECO:0000313" key="4">
    <source>
        <dbReference type="EMBL" id="TKA68332.1"/>
    </source>
</evidence>
<dbReference type="Gene3D" id="3.40.50.720">
    <property type="entry name" value="NAD(P)-binding Rossmann-like Domain"/>
    <property type="match status" value="1"/>
</dbReference>
<evidence type="ECO:0008006" key="6">
    <source>
        <dbReference type="Google" id="ProtNLM"/>
    </source>
</evidence>
<evidence type="ECO:0000256" key="3">
    <source>
        <dbReference type="ARBA" id="ARBA00023002"/>
    </source>
</evidence>
<evidence type="ECO:0000256" key="1">
    <source>
        <dbReference type="ARBA" id="ARBA00006484"/>
    </source>
</evidence>
<dbReference type="GO" id="GO:0016491">
    <property type="term" value="F:oxidoreductase activity"/>
    <property type="evidence" value="ECO:0007669"/>
    <property type="project" value="UniProtKB-KW"/>
</dbReference>
<gene>
    <name evidence="4" type="ORF">B0A49_06310</name>
</gene>
<reference evidence="4 5" key="1">
    <citation type="submission" date="2017-03" db="EMBL/GenBank/DDBJ databases">
        <title>Genomes of endolithic fungi from Antarctica.</title>
        <authorList>
            <person name="Coleine C."/>
            <person name="Masonjones S."/>
            <person name="Stajich J.E."/>
        </authorList>
    </citation>
    <scope>NUCLEOTIDE SEQUENCE [LARGE SCALE GENOMIC DNA]</scope>
    <source>
        <strain evidence="4 5">CCFEE 5187</strain>
    </source>
</reference>
<accession>A0A4U0WX42</accession>
<dbReference type="STRING" id="331657.A0A4U0WX42"/>
<evidence type="ECO:0000256" key="2">
    <source>
        <dbReference type="ARBA" id="ARBA00022857"/>
    </source>
</evidence>
<protein>
    <recommendedName>
        <fullName evidence="6">Oxidoreductase</fullName>
    </recommendedName>
</protein>